<evidence type="ECO:0000313" key="3">
    <source>
        <dbReference type="Proteomes" id="UP000176355"/>
    </source>
</evidence>
<evidence type="ECO:0000313" key="2">
    <source>
        <dbReference type="EMBL" id="OHA43755.1"/>
    </source>
</evidence>
<dbReference type="Gene3D" id="3.30.70.1290">
    <property type="entry name" value="Transposase IS200-like"/>
    <property type="match status" value="1"/>
</dbReference>
<dbReference type="Proteomes" id="UP000176355">
    <property type="component" value="Unassembled WGS sequence"/>
</dbReference>
<dbReference type="InterPro" id="IPR036515">
    <property type="entry name" value="Transposase_17_sf"/>
</dbReference>
<evidence type="ECO:0000259" key="1">
    <source>
        <dbReference type="SMART" id="SM01321"/>
    </source>
</evidence>
<name>A0A1G2P5X9_9BACT</name>
<organism evidence="2 3">
    <name type="scientific">Candidatus Taylorbacteria bacterium RIFCSPLOWO2_12_FULL_44_15c</name>
    <dbReference type="NCBI Taxonomy" id="1802333"/>
    <lineage>
        <taxon>Bacteria</taxon>
        <taxon>Candidatus Tayloriibacteriota</taxon>
    </lineage>
</organism>
<dbReference type="GO" id="GO:0003677">
    <property type="term" value="F:DNA binding"/>
    <property type="evidence" value="ECO:0007669"/>
    <property type="project" value="InterPro"/>
</dbReference>
<dbReference type="EMBL" id="MHSL01000018">
    <property type="protein sequence ID" value="OHA43755.1"/>
    <property type="molecule type" value="Genomic_DNA"/>
</dbReference>
<dbReference type="InterPro" id="IPR002686">
    <property type="entry name" value="Transposase_17"/>
</dbReference>
<accession>A0A1G2P5X9</accession>
<feature type="domain" description="Transposase IS200-like" evidence="1">
    <location>
        <begin position="8"/>
        <end position="153"/>
    </location>
</feature>
<gene>
    <name evidence="2" type="ORF">A3G03_01995</name>
</gene>
<proteinExistence type="predicted"/>
<dbReference type="SMART" id="SM01321">
    <property type="entry name" value="Y1_Tnp"/>
    <property type="match status" value="1"/>
</dbReference>
<dbReference type="Pfam" id="PF01797">
    <property type="entry name" value="Y1_Tnp"/>
    <property type="match status" value="1"/>
</dbReference>
<comment type="caution">
    <text evidence="2">The sequence shown here is derived from an EMBL/GenBank/DDBJ whole genome shotgun (WGS) entry which is preliminary data.</text>
</comment>
<reference evidence="2 3" key="1">
    <citation type="journal article" date="2016" name="Nat. Commun.">
        <title>Thousands of microbial genomes shed light on interconnected biogeochemical processes in an aquifer system.</title>
        <authorList>
            <person name="Anantharaman K."/>
            <person name="Brown C.T."/>
            <person name="Hug L.A."/>
            <person name="Sharon I."/>
            <person name="Castelle C.J."/>
            <person name="Probst A.J."/>
            <person name="Thomas B.C."/>
            <person name="Singh A."/>
            <person name="Wilkins M.J."/>
            <person name="Karaoz U."/>
            <person name="Brodie E.L."/>
            <person name="Williams K.H."/>
            <person name="Hubbard S.S."/>
            <person name="Banfield J.F."/>
        </authorList>
    </citation>
    <scope>NUCLEOTIDE SEQUENCE [LARGE SCALE GENOMIC DNA]</scope>
</reference>
<dbReference type="GO" id="GO:0006313">
    <property type="term" value="P:DNA transposition"/>
    <property type="evidence" value="ECO:0007669"/>
    <property type="project" value="InterPro"/>
</dbReference>
<dbReference type="STRING" id="1802333.A3G03_01995"/>
<protein>
    <recommendedName>
        <fullName evidence="1">Transposase IS200-like domain-containing protein</fullName>
    </recommendedName>
</protein>
<dbReference type="AlphaFoldDB" id="A0A1G2P5X9"/>
<dbReference type="SUPFAM" id="SSF143422">
    <property type="entry name" value="Transposase IS200-like"/>
    <property type="match status" value="1"/>
</dbReference>
<sequence length="234" mass="27613">MSRKITFAINEYYHIYNRGVDKRIIFENDSDYKRFVLLLYLCNGKSPVNFNSLSNWKGPTSSELIKDVFNYNRGKQLIALGAYCLMPNHFHILAREISENGISTFMHKVGTAYTMYFNGCRERTGALFQGTYKAEHANNDEYLKYLFSYIHLNPVKIIEPNWKEKGIADEQKTKRYLVSYPYSSYMDYLGIKREFSKIIDWKNFPDYFPSKSTFSKYLDDWLKFTPAKTKKAKP</sequence>
<dbReference type="PANTHER" id="PTHR34322">
    <property type="entry name" value="TRANSPOSASE, Y1_TNP DOMAIN-CONTAINING"/>
    <property type="match status" value="1"/>
</dbReference>
<dbReference type="PANTHER" id="PTHR34322:SF2">
    <property type="entry name" value="TRANSPOSASE IS200-LIKE DOMAIN-CONTAINING PROTEIN"/>
    <property type="match status" value="1"/>
</dbReference>
<dbReference type="GO" id="GO:0004803">
    <property type="term" value="F:transposase activity"/>
    <property type="evidence" value="ECO:0007669"/>
    <property type="project" value="InterPro"/>
</dbReference>